<sequence>ETLPTQENKEEHTLPTPTVDLISEQDIVQEPPIKESGPRVEDIQPSELKGQGVAEIQPNPEITQIEAEKDTTPHV</sequence>
<feature type="non-terminal residue" evidence="2">
    <location>
        <position position="1"/>
    </location>
</feature>
<reference evidence="2 3" key="1">
    <citation type="journal article" date="2018" name="Front. Plant Sci.">
        <title>Red Clover (Trifolium pratense) and Zigzag Clover (T. medium) - A Picture of Genomic Similarities and Differences.</title>
        <authorList>
            <person name="Dluhosova J."/>
            <person name="Istvanek J."/>
            <person name="Nedelnik J."/>
            <person name="Repkova J."/>
        </authorList>
    </citation>
    <scope>NUCLEOTIDE SEQUENCE [LARGE SCALE GENOMIC DNA]</scope>
    <source>
        <strain evidence="3">cv. 10/8</strain>
        <tissue evidence="2">Leaf</tissue>
    </source>
</reference>
<evidence type="ECO:0000313" key="3">
    <source>
        <dbReference type="Proteomes" id="UP000265520"/>
    </source>
</evidence>
<feature type="compositionally biased region" description="Basic and acidic residues" evidence="1">
    <location>
        <begin position="66"/>
        <end position="75"/>
    </location>
</feature>
<protein>
    <submittedName>
        <fullName evidence="2">Uncharacterized protein</fullName>
    </submittedName>
</protein>
<organism evidence="2 3">
    <name type="scientific">Trifolium medium</name>
    <dbReference type="NCBI Taxonomy" id="97028"/>
    <lineage>
        <taxon>Eukaryota</taxon>
        <taxon>Viridiplantae</taxon>
        <taxon>Streptophyta</taxon>
        <taxon>Embryophyta</taxon>
        <taxon>Tracheophyta</taxon>
        <taxon>Spermatophyta</taxon>
        <taxon>Magnoliopsida</taxon>
        <taxon>eudicotyledons</taxon>
        <taxon>Gunneridae</taxon>
        <taxon>Pentapetalae</taxon>
        <taxon>rosids</taxon>
        <taxon>fabids</taxon>
        <taxon>Fabales</taxon>
        <taxon>Fabaceae</taxon>
        <taxon>Papilionoideae</taxon>
        <taxon>50 kb inversion clade</taxon>
        <taxon>NPAAA clade</taxon>
        <taxon>Hologalegina</taxon>
        <taxon>IRL clade</taxon>
        <taxon>Trifolieae</taxon>
        <taxon>Trifolium</taxon>
    </lineage>
</organism>
<dbReference type="AlphaFoldDB" id="A0A392UW52"/>
<dbReference type="EMBL" id="LXQA010991251">
    <property type="protein sequence ID" value="MCI80246.1"/>
    <property type="molecule type" value="Genomic_DNA"/>
</dbReference>
<feature type="non-terminal residue" evidence="2">
    <location>
        <position position="75"/>
    </location>
</feature>
<comment type="caution">
    <text evidence="2">The sequence shown here is derived from an EMBL/GenBank/DDBJ whole genome shotgun (WGS) entry which is preliminary data.</text>
</comment>
<keyword evidence="3" id="KW-1185">Reference proteome</keyword>
<feature type="region of interest" description="Disordered" evidence="1">
    <location>
        <begin position="31"/>
        <end position="75"/>
    </location>
</feature>
<dbReference type="Proteomes" id="UP000265520">
    <property type="component" value="Unassembled WGS sequence"/>
</dbReference>
<feature type="compositionally biased region" description="Basic and acidic residues" evidence="1">
    <location>
        <begin position="32"/>
        <end position="42"/>
    </location>
</feature>
<evidence type="ECO:0000256" key="1">
    <source>
        <dbReference type="SAM" id="MobiDB-lite"/>
    </source>
</evidence>
<evidence type="ECO:0000313" key="2">
    <source>
        <dbReference type="EMBL" id="MCI80246.1"/>
    </source>
</evidence>
<accession>A0A392UW52</accession>
<proteinExistence type="predicted"/>
<name>A0A392UW52_9FABA</name>